<comment type="cofactor">
    <cofactor evidence="1">
        <name>pyridoxal 5'-phosphate</name>
        <dbReference type="ChEBI" id="CHEBI:597326"/>
    </cofactor>
</comment>
<keyword evidence="4" id="KW-0808">Transferase</keyword>
<evidence type="ECO:0000256" key="4">
    <source>
        <dbReference type="ARBA" id="ARBA00022679"/>
    </source>
</evidence>
<sequence>LGQTDDRNLTDAIHAVVYAKMPIRQATKKFAVARSTLQRRVHALMQKESVAVGADTPAEVVVATTIPSAIVDDSDMYPPFLAAPRPMEPVATNTVEPRPPVSPVEVSKGPHKVINCKLRAMQKSVSSAIDELSNDLIRQGKPVYKLGLGQSPFPIPECIVDELKAHAHQRDYLPVAGLPELRQDIATWATKKLGVSYTQDDVLVGPGTKELLFVLQTVYYGDLLLPNPSCMSYAPQANIAGRNMIWLPTYAEDRWVLQPSVLEAHCAADPYAPRILILNSPSNPTGCSYTADDLREIATLAKKFRLLVVSDELYSDLTHEAHVSISTYYPEGTIVSGGLSKWCGAGGWRVGFWLFSSGLDWLRNAMLVMASETYTSVASPLQYAARRAFVPGTIDTVYRCPELASYKKKCCRTLQLVGQWCTFQLHKLNVQVHQPQGGFYLFPCFRSYRQLLATRGITTDVGLCEQLLHDTERVGVAILPGSFFGRQPHELFVRIAFVDFKGEIAMYVIDSEVRRGAMWGYTIEKGLSTLCVQIYGQP</sequence>
<dbReference type="Gene3D" id="3.40.640.10">
    <property type="entry name" value="Type I PLP-dependent aspartate aminotransferase-like (Major domain)"/>
    <property type="match status" value="1"/>
</dbReference>
<dbReference type="InterPro" id="IPR015421">
    <property type="entry name" value="PyrdxlP-dep_Trfase_major"/>
</dbReference>
<evidence type="ECO:0000256" key="2">
    <source>
        <dbReference type="ARBA" id="ARBA00007441"/>
    </source>
</evidence>
<feature type="domain" description="Aminotransferase class I/classII large" evidence="6">
    <location>
        <begin position="143"/>
        <end position="497"/>
    </location>
</feature>
<dbReference type="EMBL" id="VJMI01000887">
    <property type="protein sequence ID" value="KAF0775864.1"/>
    <property type="molecule type" value="Genomic_DNA"/>
</dbReference>
<dbReference type="VEuPathDB" id="FungiDB:H257_07844"/>
<dbReference type="InterPro" id="IPR007889">
    <property type="entry name" value="HTH_Psq"/>
</dbReference>
<evidence type="ECO:0000313" key="9">
    <source>
        <dbReference type="Proteomes" id="UP000469452"/>
    </source>
</evidence>
<dbReference type="GO" id="GO:0008483">
    <property type="term" value="F:transaminase activity"/>
    <property type="evidence" value="ECO:0007669"/>
    <property type="project" value="UniProtKB-KW"/>
</dbReference>
<accession>A0A6A5B4L7</accession>
<feature type="domain" description="HTH psq-type" evidence="7">
    <location>
        <begin position="8"/>
        <end position="41"/>
    </location>
</feature>
<dbReference type="InterPro" id="IPR015424">
    <property type="entry name" value="PyrdxlP-dep_Trfase"/>
</dbReference>
<feature type="non-terminal residue" evidence="8">
    <location>
        <position position="1"/>
    </location>
</feature>
<gene>
    <name evidence="8" type="ORF">AaE_000436</name>
</gene>
<dbReference type="InterPro" id="IPR004839">
    <property type="entry name" value="Aminotransferase_I/II_large"/>
</dbReference>
<keyword evidence="5" id="KW-0663">Pyridoxal phosphate</keyword>
<evidence type="ECO:0000256" key="1">
    <source>
        <dbReference type="ARBA" id="ARBA00001933"/>
    </source>
</evidence>
<evidence type="ECO:0000259" key="7">
    <source>
        <dbReference type="Pfam" id="PF05225"/>
    </source>
</evidence>
<evidence type="ECO:0000259" key="6">
    <source>
        <dbReference type="Pfam" id="PF00155"/>
    </source>
</evidence>
<dbReference type="SUPFAM" id="SSF53383">
    <property type="entry name" value="PLP-dependent transferases"/>
    <property type="match status" value="1"/>
</dbReference>
<evidence type="ECO:0000256" key="3">
    <source>
        <dbReference type="ARBA" id="ARBA00022576"/>
    </source>
</evidence>
<dbReference type="Proteomes" id="UP000469452">
    <property type="component" value="Unassembled WGS sequence"/>
</dbReference>
<dbReference type="Pfam" id="PF00155">
    <property type="entry name" value="Aminotran_1_2"/>
    <property type="match status" value="1"/>
</dbReference>
<organism evidence="8 9">
    <name type="scientific">Aphanomyces astaci</name>
    <name type="common">Crayfish plague agent</name>
    <dbReference type="NCBI Taxonomy" id="112090"/>
    <lineage>
        <taxon>Eukaryota</taxon>
        <taxon>Sar</taxon>
        <taxon>Stramenopiles</taxon>
        <taxon>Oomycota</taxon>
        <taxon>Saprolegniomycetes</taxon>
        <taxon>Saprolegniales</taxon>
        <taxon>Verrucalvaceae</taxon>
        <taxon>Aphanomyces</taxon>
    </lineage>
</organism>
<dbReference type="InterPro" id="IPR015422">
    <property type="entry name" value="PyrdxlP-dep_Trfase_small"/>
</dbReference>
<protein>
    <recommendedName>
        <fullName evidence="10">Aminotransferase class I/classII domain-containing protein</fullName>
    </recommendedName>
</protein>
<keyword evidence="3" id="KW-0032">Aminotransferase</keyword>
<comment type="caution">
    <text evidence="8">The sequence shown here is derived from an EMBL/GenBank/DDBJ whole genome shotgun (WGS) entry which is preliminary data.</text>
</comment>
<dbReference type="GO" id="GO:0006520">
    <property type="term" value="P:amino acid metabolic process"/>
    <property type="evidence" value="ECO:0007669"/>
    <property type="project" value="InterPro"/>
</dbReference>
<name>A0A6A5B4L7_APHAT</name>
<evidence type="ECO:0000256" key="5">
    <source>
        <dbReference type="ARBA" id="ARBA00022898"/>
    </source>
</evidence>
<evidence type="ECO:0000313" key="8">
    <source>
        <dbReference type="EMBL" id="KAF0775864.1"/>
    </source>
</evidence>
<evidence type="ECO:0008006" key="10">
    <source>
        <dbReference type="Google" id="ProtNLM"/>
    </source>
</evidence>
<dbReference type="InterPro" id="IPR004838">
    <property type="entry name" value="NHTrfase_class1_PyrdxlP-BS"/>
</dbReference>
<dbReference type="PROSITE" id="PS00105">
    <property type="entry name" value="AA_TRANSFER_CLASS_1"/>
    <property type="match status" value="1"/>
</dbReference>
<dbReference type="PANTHER" id="PTHR46383:SF1">
    <property type="entry name" value="ASPARTATE AMINOTRANSFERASE"/>
    <property type="match status" value="1"/>
</dbReference>
<comment type="similarity">
    <text evidence="2">Belongs to the class-I pyridoxal-phosphate-dependent aminotransferase family.</text>
</comment>
<dbReference type="InterPro" id="IPR050596">
    <property type="entry name" value="AspAT/PAT-like"/>
</dbReference>
<dbReference type="Gene3D" id="3.90.1150.10">
    <property type="entry name" value="Aspartate Aminotransferase, domain 1"/>
    <property type="match status" value="1"/>
</dbReference>
<dbReference type="AlphaFoldDB" id="A0A6A5B4L7"/>
<reference evidence="8 9" key="1">
    <citation type="submission" date="2019-06" db="EMBL/GenBank/DDBJ databases">
        <title>Genomics analysis of Aphanomyces spp. identifies a new class of oomycete effector associated with host adaptation.</title>
        <authorList>
            <person name="Gaulin E."/>
        </authorList>
    </citation>
    <scope>NUCLEOTIDE SEQUENCE [LARGE SCALE GENOMIC DNA]</scope>
    <source>
        <strain evidence="8 9">E</strain>
    </source>
</reference>
<dbReference type="GO" id="GO:0003677">
    <property type="term" value="F:DNA binding"/>
    <property type="evidence" value="ECO:0007669"/>
    <property type="project" value="InterPro"/>
</dbReference>
<dbReference type="PANTHER" id="PTHR46383">
    <property type="entry name" value="ASPARTATE AMINOTRANSFERASE"/>
    <property type="match status" value="1"/>
</dbReference>
<dbReference type="GO" id="GO:0030170">
    <property type="term" value="F:pyridoxal phosphate binding"/>
    <property type="evidence" value="ECO:0007669"/>
    <property type="project" value="InterPro"/>
</dbReference>
<dbReference type="Pfam" id="PF05225">
    <property type="entry name" value="HTH_psq"/>
    <property type="match status" value="1"/>
</dbReference>
<proteinExistence type="inferred from homology"/>
<dbReference type="CDD" id="cd00609">
    <property type="entry name" value="AAT_like"/>
    <property type="match status" value="1"/>
</dbReference>